<comment type="caution">
    <text evidence="1">The sequence shown here is derived from an EMBL/GenBank/DDBJ whole genome shotgun (WGS) entry which is preliminary data.</text>
</comment>
<evidence type="ECO:0000313" key="1">
    <source>
        <dbReference type="EMBL" id="KMO13422.1"/>
    </source>
</evidence>
<sequence>MPLQITYTAISGEGRRTPLGGTVLAVTTSATPSGGQPTTPSPDGTLEISLRSDAWAAVDIAANPDPTGTATSIRVVGPGQPALIRGRAGLKISTIGTGAPGGATGADLTAIRATAADAREIAG</sequence>
<name>A0ABR5GUS4_9HYPH</name>
<dbReference type="RefSeq" id="WP_048431469.1">
    <property type="nucleotide sequence ID" value="NZ_JTHF01000413.1"/>
</dbReference>
<evidence type="ECO:0000313" key="2">
    <source>
        <dbReference type="Proteomes" id="UP000036471"/>
    </source>
</evidence>
<feature type="non-terminal residue" evidence="1">
    <location>
        <position position="123"/>
    </location>
</feature>
<protein>
    <submittedName>
        <fullName evidence="1">Uncharacterized protein</fullName>
    </submittedName>
</protein>
<organism evidence="1 2">
    <name type="scientific">Methylobacterium indicum</name>
    <dbReference type="NCBI Taxonomy" id="1775910"/>
    <lineage>
        <taxon>Bacteria</taxon>
        <taxon>Pseudomonadati</taxon>
        <taxon>Pseudomonadota</taxon>
        <taxon>Alphaproteobacteria</taxon>
        <taxon>Hyphomicrobiales</taxon>
        <taxon>Methylobacteriaceae</taxon>
        <taxon>Methylobacterium</taxon>
    </lineage>
</organism>
<proteinExistence type="predicted"/>
<accession>A0ABR5GUS4</accession>
<gene>
    <name evidence="1" type="ORF">QR79_27250</name>
</gene>
<reference evidence="1 2" key="1">
    <citation type="submission" date="2014-11" db="EMBL/GenBank/DDBJ databases">
        <title>Comparative genomics of Methylobacterium species.</title>
        <authorList>
            <person name="Chaudhry V."/>
            <person name="Patil P.B."/>
        </authorList>
    </citation>
    <scope>NUCLEOTIDE SEQUENCE [LARGE SCALE GENOMIC DNA]</scope>
    <source>
        <strain evidence="1 2">SE3.6</strain>
    </source>
</reference>
<keyword evidence="2" id="KW-1185">Reference proteome</keyword>
<dbReference type="Proteomes" id="UP000036471">
    <property type="component" value="Unassembled WGS sequence"/>
</dbReference>
<dbReference type="EMBL" id="JTHG01000327">
    <property type="protein sequence ID" value="KMO13422.1"/>
    <property type="molecule type" value="Genomic_DNA"/>
</dbReference>